<dbReference type="KEGG" id="drc:G0Q07_17745"/>
<keyword evidence="7" id="KW-0275">Fatty acid biosynthesis</keyword>
<evidence type="ECO:0000256" key="3">
    <source>
        <dbReference type="ARBA" id="ARBA00022801"/>
    </source>
</evidence>
<dbReference type="Pfam" id="PF20791">
    <property type="entry name" value="Acyl-ACP_TE_C"/>
    <property type="match status" value="1"/>
</dbReference>
<evidence type="ECO:0000256" key="6">
    <source>
        <dbReference type="ARBA" id="ARBA00023098"/>
    </source>
</evidence>
<dbReference type="CDD" id="cd00586">
    <property type="entry name" value="4HBT"/>
    <property type="match status" value="1"/>
</dbReference>
<evidence type="ECO:0000256" key="7">
    <source>
        <dbReference type="ARBA" id="ARBA00023160"/>
    </source>
</evidence>
<dbReference type="Pfam" id="PF01643">
    <property type="entry name" value="Acyl-ACP_TE"/>
    <property type="match status" value="1"/>
</dbReference>
<sequence>MKHKQELTTKSYFINRFGKLSTSFLFWQMQDIAWEHAEKLGFGFANLQKEKQFWVLSRMLVKIKRRPEWGEKFTVETWPAGIDGLLALRDIHFIDANGESIIQATTSWLVLNQQTKRIVKLELGSIPLHDERVLDINAGKVKPVKSDDEVVFTPVLFNEIDVNQHFNSGRYLERIIDSYDFDFHEANELIEFEVNFVKEGIQNDRLGIKKQILDKNNHICSVVRESDGADLIRARLVWEKRKNPTQL</sequence>
<evidence type="ECO:0000256" key="5">
    <source>
        <dbReference type="ARBA" id="ARBA00022946"/>
    </source>
</evidence>
<dbReference type="SUPFAM" id="SSF54637">
    <property type="entry name" value="Thioesterase/thiol ester dehydrase-isomerase"/>
    <property type="match status" value="2"/>
</dbReference>
<dbReference type="GO" id="GO:0016297">
    <property type="term" value="F:fatty acyl-[ACP] hydrolase activity"/>
    <property type="evidence" value="ECO:0007669"/>
    <property type="project" value="InterPro"/>
</dbReference>
<dbReference type="InterPro" id="IPR002864">
    <property type="entry name" value="Acyl-ACP_thioesterase_NHD"/>
</dbReference>
<dbReference type="RefSeq" id="WP_163348406.1">
    <property type="nucleotide sequence ID" value="NZ_CP048409.1"/>
</dbReference>
<keyword evidence="5" id="KW-0809">Transit peptide</keyword>
<dbReference type="AlphaFoldDB" id="A0A6C0RIF0"/>
<dbReference type="InterPro" id="IPR029069">
    <property type="entry name" value="HotDog_dom_sf"/>
</dbReference>
<accession>A0A6C0RIF0</accession>
<evidence type="ECO:0000313" key="10">
    <source>
        <dbReference type="EMBL" id="QIA09435.1"/>
    </source>
</evidence>
<gene>
    <name evidence="10" type="ORF">G0Q07_17745</name>
</gene>
<evidence type="ECO:0000256" key="2">
    <source>
        <dbReference type="ARBA" id="ARBA00022516"/>
    </source>
</evidence>
<dbReference type="Gene3D" id="3.10.129.10">
    <property type="entry name" value="Hotdog Thioesterase"/>
    <property type="match status" value="2"/>
</dbReference>
<organism evidence="10 11">
    <name type="scientific">Draconibacterium halophilum</name>
    <dbReference type="NCBI Taxonomy" id="2706887"/>
    <lineage>
        <taxon>Bacteria</taxon>
        <taxon>Pseudomonadati</taxon>
        <taxon>Bacteroidota</taxon>
        <taxon>Bacteroidia</taxon>
        <taxon>Marinilabiliales</taxon>
        <taxon>Prolixibacteraceae</taxon>
        <taxon>Draconibacterium</taxon>
    </lineage>
</organism>
<keyword evidence="2" id="KW-0444">Lipid biosynthesis</keyword>
<evidence type="ECO:0008006" key="12">
    <source>
        <dbReference type="Google" id="ProtNLM"/>
    </source>
</evidence>
<dbReference type="PANTHER" id="PTHR31727:SF6">
    <property type="entry name" value="OLEOYL-ACYL CARRIER PROTEIN THIOESTERASE 1, CHLOROPLASTIC"/>
    <property type="match status" value="1"/>
</dbReference>
<dbReference type="Proteomes" id="UP000474630">
    <property type="component" value="Chromosome"/>
</dbReference>
<keyword evidence="11" id="KW-1185">Reference proteome</keyword>
<dbReference type="InterPro" id="IPR045023">
    <property type="entry name" value="FATA/B"/>
</dbReference>
<dbReference type="PANTHER" id="PTHR31727">
    <property type="entry name" value="OLEOYL-ACYL CARRIER PROTEIN THIOESTERASE 1, CHLOROPLASTIC"/>
    <property type="match status" value="1"/>
</dbReference>
<feature type="domain" description="Acyl-ACP thioesterase N-terminal hotdog" evidence="8">
    <location>
        <begin position="2"/>
        <end position="121"/>
    </location>
</feature>
<keyword evidence="3" id="KW-0378">Hydrolase</keyword>
<feature type="domain" description="Acyl-ACP thioesterase-like C-terminal" evidence="9">
    <location>
        <begin position="154"/>
        <end position="240"/>
    </location>
</feature>
<evidence type="ECO:0000256" key="4">
    <source>
        <dbReference type="ARBA" id="ARBA00022832"/>
    </source>
</evidence>
<evidence type="ECO:0000259" key="8">
    <source>
        <dbReference type="Pfam" id="PF01643"/>
    </source>
</evidence>
<reference evidence="10 11" key="1">
    <citation type="submission" date="2020-02" db="EMBL/GenBank/DDBJ databases">
        <title>Genome sequencing for Draconibacterium sp. strain M1.</title>
        <authorList>
            <person name="Park S.-J."/>
        </authorList>
    </citation>
    <scope>NUCLEOTIDE SEQUENCE [LARGE SCALE GENOMIC DNA]</scope>
    <source>
        <strain evidence="10 11">M1</strain>
    </source>
</reference>
<dbReference type="GO" id="GO:0000036">
    <property type="term" value="F:acyl carrier activity"/>
    <property type="evidence" value="ECO:0007669"/>
    <property type="project" value="TreeGrafter"/>
</dbReference>
<protein>
    <recommendedName>
        <fullName evidence="12">Acyl-ACP thioesterase</fullName>
    </recommendedName>
</protein>
<name>A0A6C0RIF0_9BACT</name>
<dbReference type="InterPro" id="IPR049427">
    <property type="entry name" value="Acyl-ACP_TE_C"/>
</dbReference>
<keyword evidence="6" id="KW-0443">Lipid metabolism</keyword>
<keyword evidence="4" id="KW-0276">Fatty acid metabolism</keyword>
<dbReference type="EMBL" id="CP048409">
    <property type="protein sequence ID" value="QIA09435.1"/>
    <property type="molecule type" value="Genomic_DNA"/>
</dbReference>
<evidence type="ECO:0000313" key="11">
    <source>
        <dbReference type="Proteomes" id="UP000474630"/>
    </source>
</evidence>
<comment type="similarity">
    <text evidence="1">Belongs to the acyl-ACP thioesterase family.</text>
</comment>
<evidence type="ECO:0000256" key="1">
    <source>
        <dbReference type="ARBA" id="ARBA00006500"/>
    </source>
</evidence>
<evidence type="ECO:0000259" key="9">
    <source>
        <dbReference type="Pfam" id="PF20791"/>
    </source>
</evidence>
<proteinExistence type="inferred from homology"/>